<comment type="caution">
    <text evidence="8">The sequence shown here is derived from an EMBL/GenBank/DDBJ whole genome shotgun (WGS) entry which is preliminary data.</text>
</comment>
<evidence type="ECO:0000256" key="5">
    <source>
        <dbReference type="ARBA" id="ARBA00023136"/>
    </source>
</evidence>
<comment type="subcellular location">
    <subcellularLocation>
        <location evidence="1">Cell membrane</location>
        <topology evidence="1">Multi-pass membrane protein</topology>
    </subcellularLocation>
</comment>
<organism evidence="8 9">
    <name type="scientific">Candidatus Gottesmanbacteria bacterium RBG_13_45_10</name>
    <dbReference type="NCBI Taxonomy" id="1798370"/>
    <lineage>
        <taxon>Bacteria</taxon>
        <taxon>Candidatus Gottesmaniibacteriota</taxon>
    </lineage>
</organism>
<evidence type="ECO:0000256" key="4">
    <source>
        <dbReference type="ARBA" id="ARBA00022989"/>
    </source>
</evidence>
<sequence length="343" mass="37601">MKLTTAQKAVGAIIIANIIWGAAPAIFKLSLQNIPVFTLAFWRFFLGALILLAILRKRAKLPTSSRRDLFLLIAYSLTGITINIIFFFWGLKLTYSINAPIIASAQPILTFILALLFLHELFSLRKLTGMILGAIGIIVIVLEPLLHTGIDGSLLGNIFLVIATVAAVIQTIIGKDVLNRFEPIAFTFWSFIIGAASFLPMASYELVKNPHIYQSLDIRGFGGLTFGAILSSAVAYTLFAWGLSKITATDASVFSYVDPIIGTVLGYFLLKEPITGFFALGSALIFGGIFLAEKRIHYHPLHLLRNTETPPSPDTPPPTQNTSPPRPHVNKKEALARIFGQRH</sequence>
<accession>A0A1F5ZG90</accession>
<feature type="domain" description="EamA" evidence="7">
    <location>
        <begin position="9"/>
        <end position="141"/>
    </location>
</feature>
<proteinExistence type="predicted"/>
<name>A0A1F5ZG90_9BACT</name>
<dbReference type="EMBL" id="MFIZ01000029">
    <property type="protein sequence ID" value="OGG11411.1"/>
    <property type="molecule type" value="Genomic_DNA"/>
</dbReference>
<dbReference type="STRING" id="1798370.A2Z00_03115"/>
<evidence type="ECO:0000256" key="3">
    <source>
        <dbReference type="ARBA" id="ARBA00022692"/>
    </source>
</evidence>
<dbReference type="InterPro" id="IPR000620">
    <property type="entry name" value="EamA_dom"/>
</dbReference>
<keyword evidence="2" id="KW-1003">Cell membrane</keyword>
<feature type="compositionally biased region" description="Pro residues" evidence="6">
    <location>
        <begin position="310"/>
        <end position="327"/>
    </location>
</feature>
<dbReference type="Pfam" id="PF00892">
    <property type="entry name" value="EamA"/>
    <property type="match status" value="2"/>
</dbReference>
<evidence type="ECO:0000313" key="9">
    <source>
        <dbReference type="Proteomes" id="UP000177268"/>
    </source>
</evidence>
<dbReference type="Proteomes" id="UP000177268">
    <property type="component" value="Unassembled WGS sequence"/>
</dbReference>
<dbReference type="PANTHER" id="PTHR32322">
    <property type="entry name" value="INNER MEMBRANE TRANSPORTER"/>
    <property type="match status" value="1"/>
</dbReference>
<keyword evidence="5" id="KW-0472">Membrane</keyword>
<evidence type="ECO:0000313" key="8">
    <source>
        <dbReference type="EMBL" id="OGG11411.1"/>
    </source>
</evidence>
<evidence type="ECO:0000256" key="1">
    <source>
        <dbReference type="ARBA" id="ARBA00004651"/>
    </source>
</evidence>
<dbReference type="SUPFAM" id="SSF103481">
    <property type="entry name" value="Multidrug resistance efflux transporter EmrE"/>
    <property type="match status" value="2"/>
</dbReference>
<feature type="domain" description="EamA" evidence="7">
    <location>
        <begin position="155"/>
        <end position="291"/>
    </location>
</feature>
<keyword evidence="4" id="KW-1133">Transmembrane helix</keyword>
<evidence type="ECO:0000256" key="6">
    <source>
        <dbReference type="SAM" id="MobiDB-lite"/>
    </source>
</evidence>
<protein>
    <recommendedName>
        <fullName evidence="7">EamA domain-containing protein</fullName>
    </recommendedName>
</protein>
<dbReference type="AlphaFoldDB" id="A0A1F5ZG90"/>
<keyword evidence="3" id="KW-0812">Transmembrane</keyword>
<evidence type="ECO:0000259" key="7">
    <source>
        <dbReference type="Pfam" id="PF00892"/>
    </source>
</evidence>
<dbReference type="InterPro" id="IPR037185">
    <property type="entry name" value="EmrE-like"/>
</dbReference>
<evidence type="ECO:0000256" key="2">
    <source>
        <dbReference type="ARBA" id="ARBA00022475"/>
    </source>
</evidence>
<dbReference type="PANTHER" id="PTHR32322:SF18">
    <property type="entry name" value="S-ADENOSYLMETHIONINE_S-ADENOSYLHOMOCYSTEINE TRANSPORTER"/>
    <property type="match status" value="1"/>
</dbReference>
<gene>
    <name evidence="8" type="ORF">A2Z00_03115</name>
</gene>
<dbReference type="GO" id="GO:0005886">
    <property type="term" value="C:plasma membrane"/>
    <property type="evidence" value="ECO:0007669"/>
    <property type="project" value="UniProtKB-SubCell"/>
</dbReference>
<feature type="region of interest" description="Disordered" evidence="6">
    <location>
        <begin position="305"/>
        <end position="333"/>
    </location>
</feature>
<reference evidence="8 9" key="1">
    <citation type="journal article" date="2016" name="Nat. Commun.">
        <title>Thousands of microbial genomes shed light on interconnected biogeochemical processes in an aquifer system.</title>
        <authorList>
            <person name="Anantharaman K."/>
            <person name="Brown C.T."/>
            <person name="Hug L.A."/>
            <person name="Sharon I."/>
            <person name="Castelle C.J."/>
            <person name="Probst A.J."/>
            <person name="Thomas B.C."/>
            <person name="Singh A."/>
            <person name="Wilkins M.J."/>
            <person name="Karaoz U."/>
            <person name="Brodie E.L."/>
            <person name="Williams K.H."/>
            <person name="Hubbard S.S."/>
            <person name="Banfield J.F."/>
        </authorList>
    </citation>
    <scope>NUCLEOTIDE SEQUENCE [LARGE SCALE GENOMIC DNA]</scope>
</reference>
<dbReference type="InterPro" id="IPR050638">
    <property type="entry name" value="AA-Vitamin_Transporters"/>
</dbReference>